<protein>
    <recommendedName>
        <fullName evidence="2">3-deoxy-D-manno-octulosonic-acid transferase</fullName>
    </recommendedName>
</protein>
<comment type="caution">
    <text evidence="1">The sequence shown here is derived from an EMBL/GenBank/DDBJ whole genome shotgun (WGS) entry which is preliminary data.</text>
</comment>
<dbReference type="Pfam" id="PF12686">
    <property type="entry name" value="DUF3800"/>
    <property type="match status" value="1"/>
</dbReference>
<name>A0A1J5QI72_9ZZZZ</name>
<sequence length="255" mass="29040">MTHTGKTFSDYLVFVDESGSPALGAIDPDFPLLVLAFMIVRKDRYLSDIVPAIQGFKFRHFGHDQIILHEREIRRDAGPFSFLKTKALKSAFLEELTTIMDAAPFHLVAVVIRKDKLQARYKTPDNPYHLALQFGLERVSAFLRQQGEWRSDKKDNPQVHLVVEKRGKNEDDELELEFRRICDGGNYKSEDFPFEIVFANKQSNSSGRQLADLVARPIGLSVIRPKQPNRAFDLLKGKFAQAKGHAEGWGLKVFP</sequence>
<evidence type="ECO:0000313" key="1">
    <source>
        <dbReference type="EMBL" id="OIQ83222.1"/>
    </source>
</evidence>
<evidence type="ECO:0008006" key="2">
    <source>
        <dbReference type="Google" id="ProtNLM"/>
    </source>
</evidence>
<dbReference type="AlphaFoldDB" id="A0A1J5QI72"/>
<proteinExistence type="predicted"/>
<reference evidence="1" key="1">
    <citation type="submission" date="2016-10" db="EMBL/GenBank/DDBJ databases">
        <title>Sequence of Gallionella enrichment culture.</title>
        <authorList>
            <person name="Poehlein A."/>
            <person name="Muehling M."/>
            <person name="Daniel R."/>
        </authorList>
    </citation>
    <scope>NUCLEOTIDE SEQUENCE</scope>
</reference>
<dbReference type="InterPro" id="IPR024524">
    <property type="entry name" value="DUF3800"/>
</dbReference>
<dbReference type="EMBL" id="MLJW01000723">
    <property type="protein sequence ID" value="OIQ83222.1"/>
    <property type="molecule type" value="Genomic_DNA"/>
</dbReference>
<gene>
    <name evidence="1" type="ORF">GALL_349850</name>
</gene>
<organism evidence="1">
    <name type="scientific">mine drainage metagenome</name>
    <dbReference type="NCBI Taxonomy" id="410659"/>
    <lineage>
        <taxon>unclassified sequences</taxon>
        <taxon>metagenomes</taxon>
        <taxon>ecological metagenomes</taxon>
    </lineage>
</organism>
<accession>A0A1J5QI72</accession>